<dbReference type="InterPro" id="IPR013149">
    <property type="entry name" value="ADH-like_C"/>
</dbReference>
<dbReference type="EMBL" id="MU001705">
    <property type="protein sequence ID" value="KAF2452708.1"/>
    <property type="molecule type" value="Genomic_DNA"/>
</dbReference>
<dbReference type="InterPro" id="IPR047109">
    <property type="entry name" value="CAD-like"/>
</dbReference>
<gene>
    <name evidence="7" type="ORF">BDY21DRAFT_294240</name>
</gene>
<dbReference type="Pfam" id="PF00107">
    <property type="entry name" value="ADH_zinc_N"/>
    <property type="match status" value="1"/>
</dbReference>
<keyword evidence="8" id="KW-1185">Reference proteome</keyword>
<name>A0A6A6NM08_9PEZI</name>
<proteinExistence type="inferred from homology"/>
<evidence type="ECO:0000313" key="7">
    <source>
        <dbReference type="EMBL" id="KAF2452708.1"/>
    </source>
</evidence>
<dbReference type="InterPro" id="IPR002328">
    <property type="entry name" value="ADH_Zn_CS"/>
</dbReference>
<dbReference type="PROSITE" id="PS00065">
    <property type="entry name" value="D_2_HYDROXYACID_DH_1"/>
    <property type="match status" value="1"/>
</dbReference>
<dbReference type="CDD" id="cd05283">
    <property type="entry name" value="CAD1"/>
    <property type="match status" value="1"/>
</dbReference>
<dbReference type="Gene3D" id="3.90.180.10">
    <property type="entry name" value="Medium-chain alcohol dehydrogenases, catalytic domain"/>
    <property type="match status" value="1"/>
</dbReference>
<evidence type="ECO:0000259" key="6">
    <source>
        <dbReference type="SMART" id="SM00829"/>
    </source>
</evidence>
<sequence>MALPKEIVVFKGSPSGKPVKTSITSKSNLEPHEVAIRVTHSGICGTDEHYLQIDMVLGHEGVGTVEAVGSGVAEIKIGDRVGFGYVRDGCGHCSWCIQGRYYYCSQSRQFGVSDFNQGSWSNFAIWPETLIQRIPDDITSAEAAALMCAGITGFIPLMRNDVRPTDRVGIVGLGGLGHLATQFASKMGCEVVVFSSSERKRGEAVKLGATEFHPVKDLETSKPKGIDHLITTTAKHPDWRTFLNFMNPFGKVHLLAASSEDLVIPYTPVLTKELSFHGSCTYTPTEFSKMLEFAARHSIKPLVDQFPMTEEGISEALRKLGSGEIRYRGVVVVQ</sequence>
<dbReference type="InterPro" id="IPR020843">
    <property type="entry name" value="ER"/>
</dbReference>
<dbReference type="InterPro" id="IPR036291">
    <property type="entry name" value="NAD(P)-bd_dom_sf"/>
</dbReference>
<dbReference type="InterPro" id="IPR029752">
    <property type="entry name" value="D-isomer_DH_CS1"/>
</dbReference>
<keyword evidence="3 5" id="KW-0862">Zinc</keyword>
<accession>A0A6A6NM08</accession>
<dbReference type="FunFam" id="3.40.50.720:FF:000022">
    <property type="entry name" value="Cinnamyl alcohol dehydrogenase"/>
    <property type="match status" value="1"/>
</dbReference>
<comment type="similarity">
    <text evidence="5">Belongs to the zinc-containing alcohol dehydrogenase family.</text>
</comment>
<comment type="cofactor">
    <cofactor evidence="1 5">
        <name>Zn(2+)</name>
        <dbReference type="ChEBI" id="CHEBI:29105"/>
    </cofactor>
</comment>
<reference evidence="7" key="1">
    <citation type="journal article" date="2020" name="Stud. Mycol.">
        <title>101 Dothideomycetes genomes: a test case for predicting lifestyles and emergence of pathogens.</title>
        <authorList>
            <person name="Haridas S."/>
            <person name="Albert R."/>
            <person name="Binder M."/>
            <person name="Bloem J."/>
            <person name="Labutti K."/>
            <person name="Salamov A."/>
            <person name="Andreopoulos B."/>
            <person name="Baker S."/>
            <person name="Barry K."/>
            <person name="Bills G."/>
            <person name="Bluhm B."/>
            <person name="Cannon C."/>
            <person name="Castanera R."/>
            <person name="Culley D."/>
            <person name="Daum C."/>
            <person name="Ezra D."/>
            <person name="Gonzalez J."/>
            <person name="Henrissat B."/>
            <person name="Kuo A."/>
            <person name="Liang C."/>
            <person name="Lipzen A."/>
            <person name="Lutzoni F."/>
            <person name="Magnuson J."/>
            <person name="Mondo S."/>
            <person name="Nolan M."/>
            <person name="Ohm R."/>
            <person name="Pangilinan J."/>
            <person name="Park H.-J."/>
            <person name="Ramirez L."/>
            <person name="Alfaro M."/>
            <person name="Sun H."/>
            <person name="Tritt A."/>
            <person name="Yoshinaga Y."/>
            <person name="Zwiers L.-H."/>
            <person name="Turgeon B."/>
            <person name="Goodwin S."/>
            <person name="Spatafora J."/>
            <person name="Crous P."/>
            <person name="Grigoriev I."/>
        </authorList>
    </citation>
    <scope>NUCLEOTIDE SEQUENCE</scope>
    <source>
        <strain evidence="7">ATCC 16933</strain>
    </source>
</reference>
<evidence type="ECO:0000256" key="2">
    <source>
        <dbReference type="ARBA" id="ARBA00022723"/>
    </source>
</evidence>
<dbReference type="PROSITE" id="PS00059">
    <property type="entry name" value="ADH_ZINC"/>
    <property type="match status" value="1"/>
</dbReference>
<dbReference type="OrthoDB" id="1879366at2759"/>
<evidence type="ECO:0000256" key="1">
    <source>
        <dbReference type="ARBA" id="ARBA00001947"/>
    </source>
</evidence>
<dbReference type="GO" id="GO:0008270">
    <property type="term" value="F:zinc ion binding"/>
    <property type="evidence" value="ECO:0007669"/>
    <property type="project" value="InterPro"/>
</dbReference>
<feature type="domain" description="Enoyl reductase (ER)" evidence="6">
    <location>
        <begin position="12"/>
        <end position="333"/>
    </location>
</feature>
<dbReference type="SMART" id="SM00829">
    <property type="entry name" value="PKS_ER"/>
    <property type="match status" value="1"/>
</dbReference>
<evidence type="ECO:0000256" key="5">
    <source>
        <dbReference type="RuleBase" id="RU361277"/>
    </source>
</evidence>
<evidence type="ECO:0000256" key="4">
    <source>
        <dbReference type="ARBA" id="ARBA00023002"/>
    </source>
</evidence>
<dbReference type="SUPFAM" id="SSF51735">
    <property type="entry name" value="NAD(P)-binding Rossmann-fold domains"/>
    <property type="match status" value="1"/>
</dbReference>
<dbReference type="Proteomes" id="UP000799766">
    <property type="component" value="Unassembled WGS sequence"/>
</dbReference>
<protein>
    <submittedName>
        <fullName evidence="7">Chaperonin 10-like protein</fullName>
    </submittedName>
</protein>
<dbReference type="InterPro" id="IPR013154">
    <property type="entry name" value="ADH-like_N"/>
</dbReference>
<dbReference type="Gene3D" id="3.40.50.720">
    <property type="entry name" value="NAD(P)-binding Rossmann-like Domain"/>
    <property type="match status" value="1"/>
</dbReference>
<dbReference type="PANTHER" id="PTHR42683">
    <property type="entry name" value="ALDEHYDE REDUCTASE"/>
    <property type="match status" value="1"/>
</dbReference>
<keyword evidence="2 5" id="KW-0479">Metal-binding</keyword>
<dbReference type="SUPFAM" id="SSF50129">
    <property type="entry name" value="GroES-like"/>
    <property type="match status" value="1"/>
</dbReference>
<evidence type="ECO:0000313" key="8">
    <source>
        <dbReference type="Proteomes" id="UP000799766"/>
    </source>
</evidence>
<keyword evidence="4" id="KW-0560">Oxidoreductase</keyword>
<dbReference type="GO" id="GO:0016616">
    <property type="term" value="F:oxidoreductase activity, acting on the CH-OH group of donors, NAD or NADP as acceptor"/>
    <property type="evidence" value="ECO:0007669"/>
    <property type="project" value="InterPro"/>
</dbReference>
<evidence type="ECO:0000256" key="3">
    <source>
        <dbReference type="ARBA" id="ARBA00022833"/>
    </source>
</evidence>
<dbReference type="AlphaFoldDB" id="A0A6A6NM08"/>
<organism evidence="7 8">
    <name type="scientific">Lineolata rhizophorae</name>
    <dbReference type="NCBI Taxonomy" id="578093"/>
    <lineage>
        <taxon>Eukaryota</taxon>
        <taxon>Fungi</taxon>
        <taxon>Dikarya</taxon>
        <taxon>Ascomycota</taxon>
        <taxon>Pezizomycotina</taxon>
        <taxon>Dothideomycetes</taxon>
        <taxon>Dothideomycetes incertae sedis</taxon>
        <taxon>Lineolatales</taxon>
        <taxon>Lineolataceae</taxon>
        <taxon>Lineolata</taxon>
    </lineage>
</organism>
<dbReference type="InterPro" id="IPR011032">
    <property type="entry name" value="GroES-like_sf"/>
</dbReference>
<dbReference type="Pfam" id="PF08240">
    <property type="entry name" value="ADH_N"/>
    <property type="match status" value="1"/>
</dbReference>